<evidence type="ECO:0000313" key="15">
    <source>
        <dbReference type="EMBL" id="KFM81099.1"/>
    </source>
</evidence>
<feature type="compositionally biased region" description="Basic and acidic residues" evidence="13">
    <location>
        <begin position="386"/>
        <end position="404"/>
    </location>
</feature>
<dbReference type="Gene3D" id="3.30.40.10">
    <property type="entry name" value="Zinc/RING finger domain, C3HC4 (zinc finger)"/>
    <property type="match status" value="1"/>
</dbReference>
<evidence type="ECO:0000256" key="5">
    <source>
        <dbReference type="ARBA" id="ARBA00022737"/>
    </source>
</evidence>
<keyword evidence="11" id="KW-0539">Nucleus</keyword>
<evidence type="ECO:0000256" key="6">
    <source>
        <dbReference type="ARBA" id="ARBA00022771"/>
    </source>
</evidence>
<organism evidence="15 16">
    <name type="scientific">Stegodyphus mimosarum</name>
    <name type="common">African social velvet spider</name>
    <dbReference type="NCBI Taxonomy" id="407821"/>
    <lineage>
        <taxon>Eukaryota</taxon>
        <taxon>Metazoa</taxon>
        <taxon>Ecdysozoa</taxon>
        <taxon>Arthropoda</taxon>
        <taxon>Chelicerata</taxon>
        <taxon>Arachnida</taxon>
        <taxon>Araneae</taxon>
        <taxon>Araneomorphae</taxon>
        <taxon>Entelegynae</taxon>
        <taxon>Eresoidea</taxon>
        <taxon>Eresidae</taxon>
        <taxon>Stegodyphus</taxon>
    </lineage>
</organism>
<evidence type="ECO:0000256" key="10">
    <source>
        <dbReference type="ARBA" id="ARBA00023163"/>
    </source>
</evidence>
<gene>
    <name evidence="15" type="ORF">X975_11132</name>
</gene>
<keyword evidence="7" id="KW-0862">Zinc</keyword>
<proteinExistence type="inferred from homology"/>
<keyword evidence="8" id="KW-0524">Neurogenesis</keyword>
<evidence type="ECO:0000259" key="14">
    <source>
        <dbReference type="PROSITE" id="PS50016"/>
    </source>
</evidence>
<feature type="region of interest" description="Disordered" evidence="13">
    <location>
        <begin position="93"/>
        <end position="141"/>
    </location>
</feature>
<keyword evidence="5" id="KW-0677">Repeat</keyword>
<dbReference type="Pfam" id="PF00628">
    <property type="entry name" value="PHD"/>
    <property type="match status" value="2"/>
</dbReference>
<dbReference type="STRING" id="407821.A0A087UUR0"/>
<dbReference type="SMART" id="SM00249">
    <property type="entry name" value="PHD"/>
    <property type="match status" value="2"/>
</dbReference>
<evidence type="ECO:0000256" key="9">
    <source>
        <dbReference type="ARBA" id="ARBA00023015"/>
    </source>
</evidence>
<dbReference type="Proteomes" id="UP000054359">
    <property type="component" value="Unassembled WGS sequence"/>
</dbReference>
<dbReference type="FunFam" id="3.30.40.10:FF:000202">
    <property type="entry name" value="PHD finger protein 10 isoform X1"/>
    <property type="match status" value="1"/>
</dbReference>
<accession>A0A087UUR0</accession>
<comment type="subcellular location">
    <subcellularLocation>
        <location evidence="1">Nucleus</location>
    </subcellularLocation>
</comment>
<evidence type="ECO:0000256" key="13">
    <source>
        <dbReference type="SAM" id="MobiDB-lite"/>
    </source>
</evidence>
<evidence type="ECO:0000256" key="2">
    <source>
        <dbReference type="ARBA" id="ARBA00006097"/>
    </source>
</evidence>
<dbReference type="GO" id="GO:0071564">
    <property type="term" value="C:npBAF complex"/>
    <property type="evidence" value="ECO:0007669"/>
    <property type="project" value="InterPro"/>
</dbReference>
<evidence type="ECO:0000256" key="7">
    <source>
        <dbReference type="ARBA" id="ARBA00022833"/>
    </source>
</evidence>
<dbReference type="SUPFAM" id="SSF57903">
    <property type="entry name" value="FYVE/PHD zinc finger"/>
    <property type="match status" value="2"/>
</dbReference>
<dbReference type="InterPro" id="IPR001965">
    <property type="entry name" value="Znf_PHD"/>
</dbReference>
<dbReference type="PANTHER" id="PTHR45888">
    <property type="entry name" value="HL01030P-RELATED"/>
    <property type="match status" value="1"/>
</dbReference>
<dbReference type="AlphaFoldDB" id="A0A087UUR0"/>
<evidence type="ECO:0000313" key="16">
    <source>
        <dbReference type="Proteomes" id="UP000054359"/>
    </source>
</evidence>
<dbReference type="PROSITE" id="PS50016">
    <property type="entry name" value="ZF_PHD_2"/>
    <property type="match status" value="1"/>
</dbReference>
<feature type="domain" description="PHD-type" evidence="14">
    <location>
        <begin position="482"/>
        <end position="533"/>
    </location>
</feature>
<dbReference type="InterPro" id="IPR011011">
    <property type="entry name" value="Znf_FYVE_PHD"/>
</dbReference>
<keyword evidence="10" id="KW-0804">Transcription</keyword>
<comment type="similarity">
    <text evidence="2">Belongs to the SAYP family.</text>
</comment>
<feature type="non-terminal residue" evidence="15">
    <location>
        <position position="579"/>
    </location>
</feature>
<feature type="compositionally biased region" description="Polar residues" evidence="13">
    <location>
        <begin position="98"/>
        <end position="110"/>
    </location>
</feature>
<feature type="compositionally biased region" description="Basic and acidic residues" evidence="13">
    <location>
        <begin position="132"/>
        <end position="141"/>
    </location>
</feature>
<evidence type="ECO:0000256" key="8">
    <source>
        <dbReference type="ARBA" id="ARBA00022902"/>
    </source>
</evidence>
<evidence type="ECO:0000256" key="1">
    <source>
        <dbReference type="ARBA" id="ARBA00004123"/>
    </source>
</evidence>
<dbReference type="InterPro" id="IPR038045">
    <property type="entry name" value="PHF10_PHD_finger_1"/>
</dbReference>
<dbReference type="GO" id="GO:0007399">
    <property type="term" value="P:nervous system development"/>
    <property type="evidence" value="ECO:0007669"/>
    <property type="project" value="UniProtKB-KW"/>
</dbReference>
<dbReference type="InterPro" id="IPR013083">
    <property type="entry name" value="Znf_RING/FYVE/PHD"/>
</dbReference>
<feature type="compositionally biased region" description="Low complexity" evidence="13">
    <location>
        <begin position="372"/>
        <end position="385"/>
    </location>
</feature>
<dbReference type="InterPro" id="IPR019787">
    <property type="entry name" value="Znf_PHD-finger"/>
</dbReference>
<name>A0A087UUR0_STEMI</name>
<dbReference type="CDD" id="cd15528">
    <property type="entry name" value="PHD1_PHF10"/>
    <property type="match status" value="1"/>
</dbReference>
<evidence type="ECO:0000256" key="4">
    <source>
        <dbReference type="ARBA" id="ARBA00022723"/>
    </source>
</evidence>
<keyword evidence="9" id="KW-0805">Transcription regulation</keyword>
<feature type="region of interest" description="Disordered" evidence="13">
    <location>
        <begin position="1"/>
        <end position="62"/>
    </location>
</feature>
<protein>
    <recommendedName>
        <fullName evidence="3">PHD finger protein 10</fullName>
    </recommendedName>
</protein>
<evidence type="ECO:0000256" key="12">
    <source>
        <dbReference type="PROSITE-ProRule" id="PRU00146"/>
    </source>
</evidence>
<dbReference type="PANTHER" id="PTHR45888:SF4">
    <property type="entry name" value="PHD FINGER PROTEIN 10"/>
    <property type="match status" value="1"/>
</dbReference>
<dbReference type="OMA" id="EKHREYA"/>
<feature type="region of interest" description="Disordered" evidence="13">
    <location>
        <begin position="358"/>
        <end position="411"/>
    </location>
</feature>
<reference evidence="15 16" key="1">
    <citation type="submission" date="2013-11" db="EMBL/GenBank/DDBJ databases">
        <title>Genome sequencing of Stegodyphus mimosarum.</title>
        <authorList>
            <person name="Bechsgaard J."/>
        </authorList>
    </citation>
    <scope>NUCLEOTIDE SEQUENCE [LARGE SCALE GENOMIC DNA]</scope>
</reference>
<dbReference type="CDD" id="cd15529">
    <property type="entry name" value="PHD2_PHF10"/>
    <property type="match status" value="1"/>
</dbReference>
<evidence type="ECO:0000256" key="11">
    <source>
        <dbReference type="ARBA" id="ARBA00023242"/>
    </source>
</evidence>
<dbReference type="CDD" id="cd21085">
    <property type="entry name" value="WH_NTD_PHF10"/>
    <property type="match status" value="1"/>
</dbReference>
<feature type="compositionally biased region" description="Polar residues" evidence="13">
    <location>
        <begin position="10"/>
        <end position="46"/>
    </location>
</feature>
<evidence type="ECO:0000256" key="3">
    <source>
        <dbReference type="ARBA" id="ARBA00016995"/>
    </source>
</evidence>
<dbReference type="GO" id="GO:0008270">
    <property type="term" value="F:zinc ion binding"/>
    <property type="evidence" value="ECO:0007669"/>
    <property type="project" value="UniProtKB-KW"/>
</dbReference>
<keyword evidence="4" id="KW-0479">Metal-binding</keyword>
<dbReference type="EMBL" id="KK121735">
    <property type="protein sequence ID" value="KFM81099.1"/>
    <property type="molecule type" value="Genomic_DNA"/>
</dbReference>
<dbReference type="OrthoDB" id="1903104at2759"/>
<keyword evidence="16" id="KW-1185">Reference proteome</keyword>
<keyword evidence="6 12" id="KW-0863">Zinc-finger</keyword>
<sequence length="579" mass="65408">MSEQSEESKVQSTEEASNWIPTSFSGTSETGEADSVSSFQSSSTPGFTAVDQQSDDQSFDIISRQKLSLTSIGGSSSHDRTSPRVTSGINMFEEDTRSSWSVEPKQTQFKETALDEDSQNSVSSQKSALKRRCSDDEDSRRTFPPENLFEYMWPQENGEFFILQEQICDYLNVKSFKRKYPDLARRTVDMDEKQFLKERGVVTEMQCDLGLTALRSEEVLELMSKDYPDHYKEYIRVLREKEQQTISEKHREYAASNADKSKMGDLVKKAVQSAAEYNAHLNQERREERRSCMDLQTFTIHYPVKTTKAKTYTKPGKYPVSLLPGQFQDFYKEYSSDELKYLPVNTVLYGPLKEMSTLKAPSDGSHSDSDDSTASEGSCCSSSQGTHDDSSSGSEKNEKSENSRKSTVSLEKCPLSSDSAYRQKVKPNAICKVCKMGPEGKVKDGKPEELVHCSDCENSAHPSCIELTSEVVDVLKTYPWQCMDCKVCSHCRDPNDEDKMLFCDVCDRGYHTFCVGLKSLPQGKWVCRRCGSCSVCGASKPGPETSKAQWQYDITKGSVELDVNRRPKIYCQSCFRKKR</sequence>